<evidence type="ECO:0000256" key="3">
    <source>
        <dbReference type="ARBA" id="ARBA00022771"/>
    </source>
</evidence>
<dbReference type="GO" id="GO:0008270">
    <property type="term" value="F:zinc ion binding"/>
    <property type="evidence" value="ECO:0007669"/>
    <property type="project" value="UniProtKB-KW"/>
</dbReference>
<feature type="domain" description="C2H2-type" evidence="7">
    <location>
        <begin position="1560"/>
        <end position="1588"/>
    </location>
</feature>
<dbReference type="SMART" id="SM00355">
    <property type="entry name" value="ZnF_C2H2"/>
    <property type="match status" value="10"/>
</dbReference>
<keyword evidence="1" id="KW-0479">Metal-binding</keyword>
<evidence type="ECO:0000256" key="2">
    <source>
        <dbReference type="ARBA" id="ARBA00022737"/>
    </source>
</evidence>
<dbReference type="PROSITE" id="PS00028">
    <property type="entry name" value="ZINC_FINGER_C2H2_1"/>
    <property type="match status" value="3"/>
</dbReference>
<feature type="compositionally biased region" description="Basic and acidic residues" evidence="6">
    <location>
        <begin position="1689"/>
        <end position="1701"/>
    </location>
</feature>
<evidence type="ECO:0000313" key="9">
    <source>
        <dbReference type="RefSeq" id="XP_015608600.1"/>
    </source>
</evidence>
<keyword evidence="3 5" id="KW-0863">Zinc-finger</keyword>
<protein>
    <submittedName>
        <fullName evidence="9 10">Uncharacterized protein LOC107274222 isoform X1</fullName>
    </submittedName>
</protein>
<reference evidence="9 10" key="1">
    <citation type="submission" date="2025-04" db="UniProtKB">
        <authorList>
            <consortium name="RefSeq"/>
        </authorList>
    </citation>
    <scope>IDENTIFICATION</scope>
</reference>
<proteinExistence type="predicted"/>
<keyword evidence="8" id="KW-1185">Reference proteome</keyword>
<evidence type="ECO:0000256" key="5">
    <source>
        <dbReference type="PROSITE-ProRule" id="PRU00042"/>
    </source>
</evidence>
<feature type="region of interest" description="Disordered" evidence="6">
    <location>
        <begin position="1652"/>
        <end position="1701"/>
    </location>
</feature>
<dbReference type="GeneID" id="107274222"/>
<evidence type="ECO:0000259" key="7">
    <source>
        <dbReference type="PROSITE" id="PS50157"/>
    </source>
</evidence>
<evidence type="ECO:0000256" key="1">
    <source>
        <dbReference type="ARBA" id="ARBA00022723"/>
    </source>
</evidence>
<dbReference type="GO" id="GO:0005634">
    <property type="term" value="C:nucleus"/>
    <property type="evidence" value="ECO:0007669"/>
    <property type="project" value="TreeGrafter"/>
</dbReference>
<dbReference type="RefSeq" id="XP_024947289.1">
    <property type="nucleotide sequence ID" value="XM_025091521.1"/>
</dbReference>
<dbReference type="PANTHER" id="PTHR24408:SF58">
    <property type="entry name" value="TRANSCRIPTION FACTOR (TFIIIA), PUTATIVE (AFU_ORTHOLOGUE AFUA_1G05150)-RELATED"/>
    <property type="match status" value="1"/>
</dbReference>
<evidence type="ECO:0000313" key="8">
    <source>
        <dbReference type="Proteomes" id="UP000694920"/>
    </source>
</evidence>
<feature type="region of interest" description="Disordered" evidence="6">
    <location>
        <begin position="1241"/>
        <end position="1262"/>
    </location>
</feature>
<evidence type="ECO:0000256" key="6">
    <source>
        <dbReference type="SAM" id="MobiDB-lite"/>
    </source>
</evidence>
<name>A0AAJ7CFA4_CEPCN</name>
<dbReference type="Gene3D" id="3.30.160.60">
    <property type="entry name" value="Classic Zinc Finger"/>
    <property type="match status" value="2"/>
</dbReference>
<dbReference type="PANTHER" id="PTHR24408">
    <property type="entry name" value="ZINC FINGER PROTEIN"/>
    <property type="match status" value="1"/>
</dbReference>
<feature type="compositionally biased region" description="Low complexity" evidence="6">
    <location>
        <begin position="669"/>
        <end position="682"/>
    </location>
</feature>
<feature type="compositionally biased region" description="Low complexity" evidence="6">
    <location>
        <begin position="1677"/>
        <end position="1687"/>
    </location>
</feature>
<keyword evidence="4" id="KW-0862">Zinc</keyword>
<evidence type="ECO:0000313" key="10">
    <source>
        <dbReference type="RefSeq" id="XP_024947289.1"/>
    </source>
</evidence>
<feature type="compositionally biased region" description="Basic and acidic residues" evidence="6">
    <location>
        <begin position="1661"/>
        <end position="1672"/>
    </location>
</feature>
<dbReference type="GO" id="GO:0043565">
    <property type="term" value="F:sequence-specific DNA binding"/>
    <property type="evidence" value="ECO:0007669"/>
    <property type="project" value="TreeGrafter"/>
</dbReference>
<keyword evidence="2" id="KW-0677">Repeat</keyword>
<dbReference type="PROSITE" id="PS50157">
    <property type="entry name" value="ZINC_FINGER_C2H2_2"/>
    <property type="match status" value="1"/>
</dbReference>
<organism evidence="8 9">
    <name type="scientific">Cephus cinctus</name>
    <name type="common">Wheat stem sawfly</name>
    <dbReference type="NCBI Taxonomy" id="211228"/>
    <lineage>
        <taxon>Eukaryota</taxon>
        <taxon>Metazoa</taxon>
        <taxon>Ecdysozoa</taxon>
        <taxon>Arthropoda</taxon>
        <taxon>Hexapoda</taxon>
        <taxon>Insecta</taxon>
        <taxon>Pterygota</taxon>
        <taxon>Neoptera</taxon>
        <taxon>Endopterygota</taxon>
        <taxon>Hymenoptera</taxon>
        <taxon>Cephoidea</taxon>
        <taxon>Cephidae</taxon>
        <taxon>Cephus</taxon>
    </lineage>
</organism>
<accession>A0AAJ7CFA4</accession>
<dbReference type="RefSeq" id="XP_015608600.1">
    <property type="nucleotide sequence ID" value="XM_015753114.2"/>
</dbReference>
<feature type="region of interest" description="Disordered" evidence="6">
    <location>
        <begin position="666"/>
        <end position="706"/>
    </location>
</feature>
<evidence type="ECO:0000256" key="4">
    <source>
        <dbReference type="ARBA" id="ARBA00022833"/>
    </source>
</evidence>
<dbReference type="KEGG" id="ccin:107274222"/>
<feature type="compositionally biased region" description="Basic and acidic residues" evidence="6">
    <location>
        <begin position="1252"/>
        <end position="1262"/>
    </location>
</feature>
<gene>
    <name evidence="9 10" type="primary">LOC107274222</name>
</gene>
<dbReference type="InterPro" id="IPR013087">
    <property type="entry name" value="Znf_C2H2_type"/>
</dbReference>
<dbReference type="GO" id="GO:0000981">
    <property type="term" value="F:DNA-binding transcription factor activity, RNA polymerase II-specific"/>
    <property type="evidence" value="ECO:0007669"/>
    <property type="project" value="TreeGrafter"/>
</dbReference>
<sequence length="1701" mass="191665">MKSGIHRAAIFYVLQCSGELQDTILVSRQISKIMPKLRKNKLLENKWGSKYFSAVKDAVFTMRPSPYMPSEPPPSLSKETTESQPLYVCKQCRDCFRFLSSLEDHTARRSWILGYWCQSCFYNCNHVLALDGSCNECRTRDREKRQHLRSRGLKRGRKPGSVKIFYNQCQFFVHVKSHQLQAVDMCDIMLMPIPLDVEKDQYTKLEKICEIMIEHMFITGVHILDWLRMKNMEQRWWELLRVVSDANLTSISDIVRNIRAMKLLPEVPPEIPTANRSSTQSLGSRMDVKSTMKSLRKSKSLKCSKSISPCKTTAINSISVSEVSESDDDPYTSTDIAFVDCGSPMKTFALDNTLLGITSKKNTESSSTSGNSTVAITVPMKIIASSTANAKHFRGSDGNPVYSISSNVTVSSSNSILAPKVSVKKFANESSGSNVVTNLWKDFSREYDLKKQMLKKLPEGRTSVSKTSLSLLASKSDKTPAASKTANSILSKQEVYAAATKPSTRILTVHNPKSTDLSSIINQLPKDVINGKKIIFIGQDAERGTNVSNQEMSINQGTIKLKSDAGQAKILKTVPLKMAPALVSVPNEQSAKLSAANAIHKILMDPAGSNVQQVTLDGKIIYKNGRKFIIRKPGTMSVSKVAMASNLLKTSDLSRSLIKKSIVGNLPKAATPGSPPGASSAPELPNSYSHGKLISASDREPEKSDLCSLGSDTFSEHMNHLYYSNMQNTNKTSEHLWIETDDSGQFYFRSASVVPEKQSGACHNLNALLPKYKEQMLDNLLHLSKAEIERRIEHLKSVNSMYSKLMKTDNDEIIQNNLKALKHLEDALKEPVQWNSEEGNSEKQLQEEIESMEKEWEVDLQNEDFPKCGICKKAIKPKSYIIGISRMKCEESNFCNCYNSVCYICKTFQINSTKLRAHINYHEKCEPFECPECLKRYASFKKLESHVWTSCFHPLLRRWFSCIICEVDGFLDLETVTRHFAICHSERKVACSECHLVLSSHASLKKHQDEAHPDTVVKPVRLMVCNLGQCVVKPVNFRCHVDNHVGVARMYYYKCLFCSFLTKDIDHGKEEIKNHLSHHHADQLCELYNNTACDLENEISTEITSKENQDTETNLLVPKIVSTTSITPEVFEQNSQNVDDNVMDSGNVDSDSQYWIVNGLPKIIDVRTEAKSSKSFSKTSTIPKTLDVRSMAVNGVAEDSEFNEKPMHNNIKSNKELLKIITKDSHKITKQRLQARAIIKSSKRVTSTTSDSMEKTKMKSKEEIRPIPPLEPISRMSSLSKKIVLLSESEGNSSKVSRDTEDKSQRSILRVVEILPGKGKVNKIQDARNPLCISRNLLNESQAIQFQSMETKDGNLAARVSSILQPPPLARIPEHLLSSIKKVEVGKARRIWQDRNLRLGATSKQKRRRKRPWRIAVNGPDSESLDYRCHLCRELINTSPSTIRNHFNTRHSRDYKLVIVAPRLLRMSKEFIEGGYRELYGSRKRKSDTVTSTAKRRRRWTPKKYIERTNSPGTGLFVQQEPVQDGEGNFKCKKCNSKCGNMTELREHIASYHRIKGRYLICLECGENFVVAPSLQMHLKAFHGIDDPITYMTQNTGYAPETTDEAENESKATVSNQCYVCMAVFEDKAAVDKHLRVHGMAFLNRKRIEAQNALKSPPKNNKLDNSSEKSVNDDDSATNTTGSASTTPEKVRDNEEKTTSQ</sequence>
<dbReference type="Proteomes" id="UP000694920">
    <property type="component" value="Unplaced"/>
</dbReference>